<proteinExistence type="predicted"/>
<feature type="transmembrane region" description="Helical" evidence="2">
    <location>
        <begin position="12"/>
        <end position="33"/>
    </location>
</feature>
<keyword evidence="2" id="KW-1133">Transmembrane helix</keyword>
<feature type="transmembrane region" description="Helical" evidence="2">
    <location>
        <begin position="310"/>
        <end position="331"/>
    </location>
</feature>
<feature type="transmembrane region" description="Helical" evidence="2">
    <location>
        <begin position="512"/>
        <end position="532"/>
    </location>
</feature>
<feature type="region of interest" description="Disordered" evidence="1">
    <location>
        <begin position="633"/>
        <end position="711"/>
    </location>
</feature>
<feature type="compositionally biased region" description="Acidic residues" evidence="1">
    <location>
        <begin position="694"/>
        <end position="705"/>
    </location>
</feature>
<feature type="transmembrane region" description="Helical" evidence="2">
    <location>
        <begin position="451"/>
        <end position="469"/>
    </location>
</feature>
<evidence type="ECO:0000256" key="1">
    <source>
        <dbReference type="SAM" id="MobiDB-lite"/>
    </source>
</evidence>
<feature type="compositionally biased region" description="Low complexity" evidence="1">
    <location>
        <begin position="676"/>
        <end position="691"/>
    </location>
</feature>
<dbReference type="Proteomes" id="UP001642464">
    <property type="component" value="Unassembled WGS sequence"/>
</dbReference>
<evidence type="ECO:0000313" key="4">
    <source>
        <dbReference type="Proteomes" id="UP001642464"/>
    </source>
</evidence>
<accession>A0ABP0I892</accession>
<reference evidence="3 4" key="1">
    <citation type="submission" date="2024-02" db="EMBL/GenBank/DDBJ databases">
        <authorList>
            <person name="Chen Y."/>
            <person name="Shah S."/>
            <person name="Dougan E. K."/>
            <person name="Thang M."/>
            <person name="Chan C."/>
        </authorList>
    </citation>
    <scope>NUCLEOTIDE SEQUENCE [LARGE SCALE GENOMIC DNA]</scope>
</reference>
<protein>
    <submittedName>
        <fullName evidence="3">Uncharacterized protein</fullName>
    </submittedName>
</protein>
<gene>
    <name evidence="3" type="ORF">SCF082_LOCUS5546</name>
</gene>
<evidence type="ECO:0000256" key="2">
    <source>
        <dbReference type="SAM" id="Phobius"/>
    </source>
</evidence>
<keyword evidence="2" id="KW-0812">Transmembrane</keyword>
<feature type="compositionally biased region" description="Basic and acidic residues" evidence="1">
    <location>
        <begin position="633"/>
        <end position="651"/>
    </location>
</feature>
<feature type="transmembrane region" description="Helical" evidence="2">
    <location>
        <begin position="352"/>
        <end position="377"/>
    </location>
</feature>
<organism evidence="3 4">
    <name type="scientific">Durusdinium trenchii</name>
    <dbReference type="NCBI Taxonomy" id="1381693"/>
    <lineage>
        <taxon>Eukaryota</taxon>
        <taxon>Sar</taxon>
        <taxon>Alveolata</taxon>
        <taxon>Dinophyceae</taxon>
        <taxon>Suessiales</taxon>
        <taxon>Symbiodiniaceae</taxon>
        <taxon>Durusdinium</taxon>
    </lineage>
</organism>
<name>A0ABP0I892_9DINO</name>
<evidence type="ECO:0000313" key="3">
    <source>
        <dbReference type="EMBL" id="CAK8998222.1"/>
    </source>
</evidence>
<comment type="caution">
    <text evidence="3">The sequence shown here is derived from an EMBL/GenBank/DDBJ whole genome shotgun (WGS) entry which is preliminary data.</text>
</comment>
<keyword evidence="2" id="KW-0472">Membrane</keyword>
<dbReference type="EMBL" id="CAXAMM010003003">
    <property type="protein sequence ID" value="CAK8998222.1"/>
    <property type="molecule type" value="Genomic_DNA"/>
</dbReference>
<feature type="transmembrane region" description="Helical" evidence="2">
    <location>
        <begin position="223"/>
        <end position="240"/>
    </location>
</feature>
<keyword evidence="4" id="KW-1185">Reference proteome</keyword>
<feature type="transmembrane region" description="Helical" evidence="2">
    <location>
        <begin position="481"/>
        <end position="500"/>
    </location>
</feature>
<feature type="non-terminal residue" evidence="3">
    <location>
        <position position="737"/>
    </location>
</feature>
<feature type="transmembrane region" description="Helical" evidence="2">
    <location>
        <begin position="284"/>
        <end position="304"/>
    </location>
</feature>
<feature type="transmembrane region" description="Helical" evidence="2">
    <location>
        <begin position="198"/>
        <end position="216"/>
    </location>
</feature>
<feature type="transmembrane region" description="Helical" evidence="2">
    <location>
        <begin position="397"/>
        <end position="419"/>
    </location>
</feature>
<sequence length="737" mass="81533">MAEVCAYDDTLAVFVGRILLTGSSVVGVAFDYITERVARFLEIDLTALDPDGAGEEGGWFRLDVFGAALPTLFGIWWDPWNIDAYLVRERAHVYSMELRDPQACKRCEKIHVQYELMMTATGRTVSAAVQIVPYGAVVAKACEYLNDPPLIYIGTKMSCMRLKAIDRSHTKGTKNALVWSLLFIAYCLTYAIEYGVPFFKRMTSVAMMVYLFMGTFGLSEANLVDQGTYVILAGFTLSFVKAGLERFIPSLLSYGLSGVHWIISRAEGSRERTSDIPRTLTGQALSGATAATLVAGSALAAGWVTELPAIVIGASAGYAFSLLTLFINVLFEHPSPDIDEQVPKTIFQLMMKILATLLTGGLLAFLVVYAGEAGLAIENPESDAYEFQKSLGSRWTIRGSIGLGVLAIAVQFIVFRLVLVENLPPSLKDTIDPVYDWRDSPTWLVLRTSQFFPNLTAIPTCTLVTVFFREDFGALLSLNPFLLQMLMTGSGILLANISALTVHRLMESPPQLVGFFAMVFSAIGLCPWNVLFGAFTSVWIGVAMGSILEEVVLRRALQQEIKRRQAMGEEDSAFFDTERAICMEQWEQIDDEEVITPVPSEPTREEKLDAYLQIAAEGRSAIEYAQEWEDQREQQKKEYEEKLRGHKSKEDAIEDGSEAASAAESETRHLARHPSSRSVSRSATSRSASHAALEDEMEEYPEGEQGDATSPTILYFNMMALEDRAMSKTSKTSKMSK</sequence>
<feature type="transmembrane region" description="Helical" evidence="2">
    <location>
        <begin position="176"/>
        <end position="192"/>
    </location>
</feature>